<evidence type="ECO:0000313" key="3">
    <source>
        <dbReference type="Proteomes" id="UP000094578"/>
    </source>
</evidence>
<dbReference type="STRING" id="1886670.PTI45_04050"/>
<feature type="transmembrane region" description="Helical" evidence="1">
    <location>
        <begin position="6"/>
        <end position="24"/>
    </location>
</feature>
<gene>
    <name evidence="2" type="ORF">PTI45_04050</name>
</gene>
<sequence>MEPFTLILSCIGLLIFFAVIAIVLPRVLNKKSITEQTILEGYSARATVISSTPTGQYSSGQPEIVLVLKIERPTSLPFQATVKTTVYTMNLPKFQEQAKVHVKVFEDRKGKHVVVKGTLDYP</sequence>
<evidence type="ECO:0000313" key="2">
    <source>
        <dbReference type="EMBL" id="ODP26210.1"/>
    </source>
</evidence>
<dbReference type="RefSeq" id="WP_069329382.1">
    <property type="nucleotide sequence ID" value="NZ_MDER01000086.1"/>
</dbReference>
<reference evidence="2 3" key="1">
    <citation type="submission" date="2016-08" db="EMBL/GenBank/DDBJ databases">
        <title>Genome sequencing of Paenibacillus sp. TI45-13ar, isolated from Korean traditional nuruk.</title>
        <authorList>
            <person name="Kim S.-J."/>
        </authorList>
    </citation>
    <scope>NUCLEOTIDE SEQUENCE [LARGE SCALE GENOMIC DNA]</scope>
    <source>
        <strain evidence="2 3">TI45-13ar</strain>
    </source>
</reference>
<keyword evidence="1" id="KW-1133">Transmembrane helix</keyword>
<keyword evidence="3" id="KW-1185">Reference proteome</keyword>
<keyword evidence="1" id="KW-0812">Transmembrane</keyword>
<keyword evidence="1" id="KW-0472">Membrane</keyword>
<protein>
    <submittedName>
        <fullName evidence="2">Uncharacterized protein</fullName>
    </submittedName>
</protein>
<name>A0A1E3KZS1_9BACL</name>
<proteinExistence type="predicted"/>
<dbReference type="Proteomes" id="UP000094578">
    <property type="component" value="Unassembled WGS sequence"/>
</dbReference>
<dbReference type="EMBL" id="MDER01000086">
    <property type="protein sequence ID" value="ODP26210.1"/>
    <property type="molecule type" value="Genomic_DNA"/>
</dbReference>
<evidence type="ECO:0000256" key="1">
    <source>
        <dbReference type="SAM" id="Phobius"/>
    </source>
</evidence>
<dbReference type="AlphaFoldDB" id="A0A1E3KZS1"/>
<comment type="caution">
    <text evidence="2">The sequence shown here is derived from an EMBL/GenBank/DDBJ whole genome shotgun (WGS) entry which is preliminary data.</text>
</comment>
<organism evidence="2 3">
    <name type="scientific">Paenibacillus nuruki</name>
    <dbReference type="NCBI Taxonomy" id="1886670"/>
    <lineage>
        <taxon>Bacteria</taxon>
        <taxon>Bacillati</taxon>
        <taxon>Bacillota</taxon>
        <taxon>Bacilli</taxon>
        <taxon>Bacillales</taxon>
        <taxon>Paenibacillaceae</taxon>
        <taxon>Paenibacillus</taxon>
    </lineage>
</organism>
<accession>A0A1E3KZS1</accession>